<gene>
    <name evidence="6" type="ORF">J8A68_000559</name>
</gene>
<evidence type="ECO:0000256" key="2">
    <source>
        <dbReference type="ARBA" id="ARBA00022448"/>
    </source>
</evidence>
<feature type="region of interest" description="Disordered" evidence="4">
    <location>
        <begin position="1"/>
        <end position="26"/>
    </location>
</feature>
<dbReference type="GeneID" id="73467360"/>
<keyword evidence="2" id="KW-0813">Transport</keyword>
<dbReference type="EMBL" id="JAGSYN010000045">
    <property type="protein sequence ID" value="KAG7665936.1"/>
    <property type="molecule type" value="Genomic_DNA"/>
</dbReference>
<dbReference type="GO" id="GO:0016973">
    <property type="term" value="P:poly(A)+ mRNA export from nucleus"/>
    <property type="evidence" value="ECO:0007669"/>
    <property type="project" value="TreeGrafter"/>
</dbReference>
<dbReference type="InterPro" id="IPR014908">
    <property type="entry name" value="Nucleoporin_Nup133/Nup155_N"/>
</dbReference>
<evidence type="ECO:0000313" key="7">
    <source>
        <dbReference type="Proteomes" id="UP000694255"/>
    </source>
</evidence>
<evidence type="ECO:0000256" key="4">
    <source>
        <dbReference type="SAM" id="MobiDB-lite"/>
    </source>
</evidence>
<feature type="domain" description="Nucleoporin Nup133/Nup155-like N-terminal" evidence="5">
    <location>
        <begin position="45"/>
        <end position="237"/>
    </location>
</feature>
<sequence>MSGSIFRARQSQSPTVSADSTTKPQSALDNTLTDITRKSGCYELTKNKHYCVSRFPALPKVFKQLKSSDQSFSNAYSDHESNYSLVINEDSIYVWSYKSLDSSPLSIEFPIEKPQFELPLAILTKPSSGTGQDPGLVIIDSLSGLIKFYESVQHAPTLGLINDRSLEMNIPINTSKGEYITLAENVEPAGIAVATSWKRCILIQLRDYKSKPQLSTMELLSAPSSFSFLSKIFRSPSEDSNEINLFLLTIKIDPSGVLLYGCHKLTRFDPGSKLSSSPKLYLPQPGKTAFVIIDNSIIITDLNTSYIESRTTFVSYYKPRWEDMIRLKSSVEIIGSGYENQSSNSNPAIVLLTKNYGILRLEKFPQESYDEDSMETNETDISDPLLIVKSHIEQGIFYSHSQEIEFDLSQKFDESLILSAIDLIINELMTSTSAYMPKVLPTIGDLTRGKVNLFQELIEYCNRNFPSLTLKIIPKLVENLEKANTALNLWITIDADENRIKLKQILETVIKNSNIKIKGGDENILREFFSRRIDAINEILS</sequence>
<keyword evidence="3" id="KW-0539">Nucleus</keyword>
<dbReference type="InterPro" id="IPR037624">
    <property type="entry name" value="Nup133-like"/>
</dbReference>
<name>A0A8J5QST5_9ASCO</name>
<dbReference type="Pfam" id="PF08801">
    <property type="entry name" value="Nucleoporin_N"/>
    <property type="match status" value="2"/>
</dbReference>
<dbReference type="Proteomes" id="UP000694255">
    <property type="component" value="Unassembled WGS sequence"/>
</dbReference>
<dbReference type="AlphaFoldDB" id="A0A8J5QST5"/>
<protein>
    <recommendedName>
        <fullName evidence="5">Nucleoporin Nup133/Nup155-like N-terminal domain-containing protein</fullName>
    </recommendedName>
</protein>
<accession>A0A8J5QST5</accession>
<keyword evidence="7" id="KW-1185">Reference proteome</keyword>
<dbReference type="GO" id="GO:0017056">
    <property type="term" value="F:structural constituent of nuclear pore"/>
    <property type="evidence" value="ECO:0007669"/>
    <property type="project" value="InterPro"/>
</dbReference>
<dbReference type="RefSeq" id="XP_049266168.1">
    <property type="nucleotide sequence ID" value="XM_049409696.1"/>
</dbReference>
<dbReference type="GO" id="GO:0006606">
    <property type="term" value="P:protein import into nucleus"/>
    <property type="evidence" value="ECO:0007669"/>
    <property type="project" value="TreeGrafter"/>
</dbReference>
<comment type="subcellular location">
    <subcellularLocation>
        <location evidence="1">Nucleus</location>
    </subcellularLocation>
</comment>
<evidence type="ECO:0000256" key="1">
    <source>
        <dbReference type="ARBA" id="ARBA00004123"/>
    </source>
</evidence>
<dbReference type="PANTHER" id="PTHR13405">
    <property type="entry name" value="NUCLEAR PORE COMPLEX PROTEIN NUP133"/>
    <property type="match status" value="1"/>
</dbReference>
<organism evidence="6 7">
    <name type="scientific">[Candida] subhashii</name>
    <dbReference type="NCBI Taxonomy" id="561895"/>
    <lineage>
        <taxon>Eukaryota</taxon>
        <taxon>Fungi</taxon>
        <taxon>Dikarya</taxon>
        <taxon>Ascomycota</taxon>
        <taxon>Saccharomycotina</taxon>
        <taxon>Pichiomycetes</taxon>
        <taxon>Debaryomycetaceae</taxon>
        <taxon>Spathaspora</taxon>
    </lineage>
</organism>
<comment type="caution">
    <text evidence="6">The sequence shown here is derived from an EMBL/GenBank/DDBJ whole genome shotgun (WGS) entry which is preliminary data.</text>
</comment>
<dbReference type="GO" id="GO:0031080">
    <property type="term" value="C:nuclear pore outer ring"/>
    <property type="evidence" value="ECO:0007669"/>
    <property type="project" value="TreeGrafter"/>
</dbReference>
<dbReference type="OrthoDB" id="103454at2759"/>
<dbReference type="GO" id="GO:0000972">
    <property type="term" value="P:transcription-dependent tethering of RNA polymerase II gene DNA at nuclear periphery"/>
    <property type="evidence" value="ECO:0007669"/>
    <property type="project" value="TreeGrafter"/>
</dbReference>
<dbReference type="PANTHER" id="PTHR13405:SF11">
    <property type="entry name" value="NUCLEAR PORE COMPLEX PROTEIN NUP133"/>
    <property type="match status" value="1"/>
</dbReference>
<feature type="domain" description="Nucleoporin Nup133/Nup155-like N-terminal" evidence="5">
    <location>
        <begin position="238"/>
        <end position="360"/>
    </location>
</feature>
<evidence type="ECO:0000259" key="5">
    <source>
        <dbReference type="Pfam" id="PF08801"/>
    </source>
</evidence>
<evidence type="ECO:0000313" key="6">
    <source>
        <dbReference type="EMBL" id="KAG7665936.1"/>
    </source>
</evidence>
<proteinExistence type="predicted"/>
<evidence type="ECO:0000256" key="3">
    <source>
        <dbReference type="ARBA" id="ARBA00023242"/>
    </source>
</evidence>
<reference evidence="6 7" key="1">
    <citation type="journal article" date="2021" name="DNA Res.">
        <title>Genome analysis of Candida subhashii reveals its hybrid nature and dual mitochondrial genome conformations.</title>
        <authorList>
            <person name="Mixao V."/>
            <person name="Hegedusova E."/>
            <person name="Saus E."/>
            <person name="Pryszcz L.P."/>
            <person name="Cillingova A."/>
            <person name="Nosek J."/>
            <person name="Gabaldon T."/>
        </authorList>
    </citation>
    <scope>NUCLEOTIDE SEQUENCE [LARGE SCALE GENOMIC DNA]</scope>
    <source>
        <strain evidence="6 7">CBS 10753</strain>
    </source>
</reference>